<feature type="region of interest" description="Disordered" evidence="2">
    <location>
        <begin position="617"/>
        <end position="644"/>
    </location>
</feature>
<dbReference type="Gene3D" id="3.60.10.10">
    <property type="entry name" value="Endonuclease/exonuclease/phosphatase"/>
    <property type="match status" value="1"/>
</dbReference>
<dbReference type="GO" id="GO:0003824">
    <property type="term" value="F:catalytic activity"/>
    <property type="evidence" value="ECO:0007669"/>
    <property type="project" value="InterPro"/>
</dbReference>
<dbReference type="Pfam" id="PF14529">
    <property type="entry name" value="Exo_endo_phos_2"/>
    <property type="match status" value="1"/>
</dbReference>
<feature type="region of interest" description="Disordered" evidence="2">
    <location>
        <begin position="1"/>
        <end position="20"/>
    </location>
</feature>
<evidence type="ECO:0000259" key="3">
    <source>
        <dbReference type="PROSITE" id="PS50878"/>
    </source>
</evidence>
<keyword evidence="5" id="KW-1185">Reference proteome</keyword>
<organism evidence="6">
    <name type="scientific">Brugia timori</name>
    <dbReference type="NCBI Taxonomy" id="42155"/>
    <lineage>
        <taxon>Eukaryota</taxon>
        <taxon>Metazoa</taxon>
        <taxon>Ecdysozoa</taxon>
        <taxon>Nematoda</taxon>
        <taxon>Chromadorea</taxon>
        <taxon>Rhabditida</taxon>
        <taxon>Spirurina</taxon>
        <taxon>Spiruromorpha</taxon>
        <taxon>Filarioidea</taxon>
        <taxon>Onchocercidae</taxon>
        <taxon>Brugia</taxon>
    </lineage>
</organism>
<sequence length="1449" mass="158626">HSPADDSQPTGGEHTPQDQHLQDLLGSLQEVDIGDISDQCLLPQRQKRSTPGANYILSDDDSDGSSTPTLPSKAPPPFSGLKPEFPYTDPETGRVVIKHSKRGNKYFADETPAQMHARVTSERTLQSSASRAVNLKTKLATKKQQKREAAIQAQKEARSKLQTTHREARTAKASPLMPATLSTSVPATLGTTTLPPTPTLAAPSAILVPPCLPINATQPQAADEALRLAAENKALKSEIATLQVVIQDLQQDTSATRLARLEEENRSLQATVLELQAKMSNLSSDLPARSVPSTSTAATIPSADHLDTLIAKQIGTALEARLEPIIERLMRSLLGTSTIEKTPPTNQPVPAALNRPQQKKKKNKSTNRPAAPSSVMDISPPRSSEEVTPLGNSSSSAPSPSAGVTQPSYASAARKPPRQTQPPAPSKSRQDPPRSRPSPMKKLNPPTFQTTAVLVAPTTAGQKALDVVKLTPGINPIDLGIKSHVEFPSGSVLLRCSSQENATQLRSLLAPVSSIQVRDKREVEPEVRIHNVPGDTSETQLENILLQRLHEPVQVRYVEYAAPALPGTKLAIVCLSLEAYNNCRGKRVRIGWASCKLQTIPYIPRCPRCHLLGHKEKSCPSPAPMEADSDSAQPPVTASGAPEQPPLPGQCADCVHYNETVQKAGLPRHRRRLTDHATNSQKCPSRLALIRRRLPTKAAVLATGPSEGLPPTTNHGEEVGASILGIAEPYLHGGRVPSTSWLQHIEGQAALLFRPHLAPHVTRLPCSIPDVACCRLQTLNILALYLPPGCDMTAVISDLTGFVLSLSGPVLLVGDFNATTSLILGQSTNHRGEALEEFILMTRLDLLNPDTPTWHRRNCSSRTLDYALCSGLPASCLVRTDLDSCSDHHFLQVSVQPPEAPPPVTANTHLDKTALECLVKDAIFLLPDSLDTVESVDSCVATLTSQLQAFLRSASRTHRPSPTSLHWWRPELGTFRTALNRLRRLLQTDPPPLARQILLLAQKFVRRHYRRAMFAAKLDAWKEFISKDKAWGKPYRVLCKARTRTTFPPLRRADGSLCSSAEEAYGLLLADKFSSEPSLHEGMSYNFPLAQGPAPRVTPQWLGQVIRKLDNRKAPGPDGIPNSLIKLVNKHHPKILPVIFTSCLTLGYFPQQWKRGTVVFIPKPGKNPALPDGHRPITLLCGFGKLLEVVLNVALVDHLESANLLHAEQFGFRRHRGTEDAVHDALEKIRSTRATSWYTAALSFDIRGAFDNASWAAILQAPELADVPAYIRLCLRSYFSGRVVECHGSTRQLQRGCPQGSVLGPTLWNLVHNATIARLVTAYPGVTCYADDTLVVLGANNKVSLQAECTLCISRMTSHVALNGLQLNHTKTEILVFVDAPRWEQIHQPDEHGWPCVRFHGRDILTCRQIRYLGVILDNEERWDEHIKHALSRCANALLPLLRLCQRTF</sequence>
<feature type="compositionally biased region" description="Low complexity" evidence="2">
    <location>
        <begin position="393"/>
        <end position="402"/>
    </location>
</feature>
<gene>
    <name evidence="4" type="ORF">BTMF_LOCUS684</name>
</gene>
<proteinExistence type="predicted"/>
<dbReference type="WBParaSite" id="BTMF_0000134001-mRNA-1">
    <property type="protein sequence ID" value="BTMF_0000134001-mRNA-1"/>
    <property type="gene ID" value="BTMF_0000134001"/>
</dbReference>
<evidence type="ECO:0000256" key="2">
    <source>
        <dbReference type="SAM" id="MobiDB-lite"/>
    </source>
</evidence>
<dbReference type="EMBL" id="UZAG01000422">
    <property type="protein sequence ID" value="VDO08353.1"/>
    <property type="molecule type" value="Genomic_DNA"/>
</dbReference>
<dbReference type="Pfam" id="PF00078">
    <property type="entry name" value="RVT_1"/>
    <property type="match status" value="1"/>
</dbReference>
<protein>
    <submittedName>
        <fullName evidence="6">Reverse transcriptase domain-containing protein</fullName>
    </submittedName>
</protein>
<evidence type="ECO:0000313" key="5">
    <source>
        <dbReference type="Proteomes" id="UP000280834"/>
    </source>
</evidence>
<evidence type="ECO:0000256" key="1">
    <source>
        <dbReference type="SAM" id="Coils"/>
    </source>
</evidence>
<dbReference type="InterPro" id="IPR043502">
    <property type="entry name" value="DNA/RNA_pol_sf"/>
</dbReference>
<reference evidence="4 5" key="2">
    <citation type="submission" date="2018-11" db="EMBL/GenBank/DDBJ databases">
        <authorList>
            <consortium name="Pathogen Informatics"/>
        </authorList>
    </citation>
    <scope>NUCLEOTIDE SEQUENCE [LARGE SCALE GENOMIC DNA]</scope>
</reference>
<dbReference type="CDD" id="cd01650">
    <property type="entry name" value="RT_nLTR_like"/>
    <property type="match status" value="1"/>
</dbReference>
<feature type="region of interest" description="Disordered" evidence="2">
    <location>
        <begin position="337"/>
        <end position="446"/>
    </location>
</feature>
<reference evidence="6" key="1">
    <citation type="submission" date="2017-02" db="UniProtKB">
        <authorList>
            <consortium name="WormBaseParasite"/>
        </authorList>
    </citation>
    <scope>IDENTIFICATION</scope>
</reference>
<dbReference type="SUPFAM" id="SSF56219">
    <property type="entry name" value="DNase I-like"/>
    <property type="match status" value="1"/>
</dbReference>
<evidence type="ECO:0000313" key="6">
    <source>
        <dbReference type="WBParaSite" id="BTMF_0000134001-mRNA-1"/>
    </source>
</evidence>
<feature type="domain" description="Reverse transcriptase" evidence="3">
    <location>
        <begin position="1142"/>
        <end position="1417"/>
    </location>
</feature>
<dbReference type="STRING" id="42155.A0A0R3Q4V0"/>
<dbReference type="PANTHER" id="PTHR19446">
    <property type="entry name" value="REVERSE TRANSCRIPTASES"/>
    <property type="match status" value="1"/>
</dbReference>
<keyword evidence="1" id="KW-0175">Coiled coil</keyword>
<feature type="compositionally biased region" description="Polar residues" evidence="2">
    <location>
        <begin position="1"/>
        <end position="10"/>
    </location>
</feature>
<feature type="region of interest" description="Disordered" evidence="2">
    <location>
        <begin position="38"/>
        <end position="89"/>
    </location>
</feature>
<name>A0A0R3Q4V0_9BILA</name>
<feature type="coiled-coil region" evidence="1">
    <location>
        <begin position="232"/>
        <end position="285"/>
    </location>
</feature>
<accession>A0A0R3Q4V0</accession>
<dbReference type="InterPro" id="IPR000477">
    <property type="entry name" value="RT_dom"/>
</dbReference>
<dbReference type="SUPFAM" id="SSF56672">
    <property type="entry name" value="DNA/RNA polymerases"/>
    <property type="match status" value="1"/>
</dbReference>
<dbReference type="PROSITE" id="PS50878">
    <property type="entry name" value="RT_POL"/>
    <property type="match status" value="1"/>
</dbReference>
<dbReference type="InterPro" id="IPR036691">
    <property type="entry name" value="Endo/exonu/phosph_ase_sf"/>
</dbReference>
<evidence type="ECO:0000313" key="4">
    <source>
        <dbReference type="EMBL" id="VDO08353.1"/>
    </source>
</evidence>
<dbReference type="Proteomes" id="UP000280834">
    <property type="component" value="Unassembled WGS sequence"/>
</dbReference>
<dbReference type="InterPro" id="IPR005135">
    <property type="entry name" value="Endo/exonuclease/phosphatase"/>
</dbReference>